<comment type="similarity">
    <text evidence="1 4">Belongs to the universal ribosomal protein uS11 family.</text>
</comment>
<keyword evidence="4" id="KW-0699">rRNA-binding</keyword>
<evidence type="ECO:0000256" key="4">
    <source>
        <dbReference type="HAMAP-Rule" id="MF_01310"/>
    </source>
</evidence>
<reference evidence="5" key="1">
    <citation type="journal article" date="2012" name="Science">
        <title>Fermentation, hydrogen, and sulfur metabolism in multiple uncultivated bacterial phyla.</title>
        <authorList>
            <person name="Wrighton K.C."/>
            <person name="Thomas B.C."/>
            <person name="Sharon I."/>
            <person name="Miller C.S."/>
            <person name="Castelle C.J."/>
            <person name="VerBerkmoes N.C."/>
            <person name="Wilkins M.J."/>
            <person name="Hettich R.L."/>
            <person name="Lipton M.S."/>
            <person name="Williams K.H."/>
            <person name="Long P.E."/>
            <person name="Banfield J.F."/>
        </authorList>
    </citation>
    <scope>NUCLEOTIDE SEQUENCE [LARGE SCALE GENOMIC DNA]</scope>
</reference>
<comment type="function">
    <text evidence="4">Located on the platform of the 30S subunit, it bridges several disparate RNA helices of the 16S rRNA. Forms part of the Shine-Dalgarno cleft in the 70S ribosome.</text>
</comment>
<comment type="caution">
    <text evidence="5">The sequence shown here is derived from an EMBL/GenBank/DDBJ whole genome shotgun (WGS) entry which is preliminary data.</text>
</comment>
<comment type="subunit">
    <text evidence="4">Part of the 30S ribosomal subunit. Interacts with proteins S7 and S18. Binds to IF-3.</text>
</comment>
<dbReference type="Gene3D" id="3.30.420.80">
    <property type="entry name" value="Ribosomal protein S11"/>
    <property type="match status" value="1"/>
</dbReference>
<dbReference type="GO" id="GO:1990904">
    <property type="term" value="C:ribonucleoprotein complex"/>
    <property type="evidence" value="ECO:0007669"/>
    <property type="project" value="UniProtKB-KW"/>
</dbReference>
<evidence type="ECO:0000313" key="5">
    <source>
        <dbReference type="EMBL" id="EKD30125.1"/>
    </source>
</evidence>
<proteinExistence type="inferred from homology"/>
<dbReference type="HAMAP" id="MF_01310">
    <property type="entry name" value="Ribosomal_uS11"/>
    <property type="match status" value="1"/>
</dbReference>
<keyword evidence="3 4" id="KW-0687">Ribonucleoprotein</keyword>
<dbReference type="PIRSF" id="PIRSF002131">
    <property type="entry name" value="Ribosomal_S11"/>
    <property type="match status" value="1"/>
</dbReference>
<organism evidence="5">
    <name type="scientific">uncultured bacterium</name>
    <name type="common">gcode 4</name>
    <dbReference type="NCBI Taxonomy" id="1234023"/>
    <lineage>
        <taxon>Bacteria</taxon>
        <taxon>environmental samples</taxon>
    </lineage>
</organism>
<dbReference type="PANTHER" id="PTHR11759">
    <property type="entry name" value="40S RIBOSOMAL PROTEIN S14/30S RIBOSOMAL PROTEIN S11"/>
    <property type="match status" value="1"/>
</dbReference>
<dbReference type="SUPFAM" id="SSF53137">
    <property type="entry name" value="Translational machinery components"/>
    <property type="match status" value="1"/>
</dbReference>
<dbReference type="InterPro" id="IPR036967">
    <property type="entry name" value="Ribosomal_uS11_sf"/>
</dbReference>
<dbReference type="Pfam" id="PF00411">
    <property type="entry name" value="Ribosomal_S11"/>
    <property type="match status" value="1"/>
</dbReference>
<dbReference type="InterPro" id="IPR001971">
    <property type="entry name" value="Ribosomal_uS11"/>
</dbReference>
<evidence type="ECO:0000256" key="1">
    <source>
        <dbReference type="ARBA" id="ARBA00006194"/>
    </source>
</evidence>
<protein>
    <recommendedName>
        <fullName evidence="4">Small ribosomal subunit protein uS11</fullName>
    </recommendedName>
</protein>
<evidence type="ECO:0000256" key="3">
    <source>
        <dbReference type="ARBA" id="ARBA00023274"/>
    </source>
</evidence>
<sequence>MAKVLKRSKKTRRNISEGVVSINASLNNTHVVVSDKDGQVLSWATGGSAGFKGAREATPYAAQITSESAVSKAKTLHGLEKAIVYVKGIGAGREQAIRGIINSWVDLTAIYDITPVPHNGCRKKKVRKL</sequence>
<dbReference type="AlphaFoldDB" id="K1XIH8"/>
<keyword evidence="4" id="KW-0694">RNA-binding</keyword>
<dbReference type="EMBL" id="AMFJ01034149">
    <property type="protein sequence ID" value="EKD30125.1"/>
    <property type="molecule type" value="Genomic_DNA"/>
</dbReference>
<name>K1XIH8_9BACT</name>
<dbReference type="GO" id="GO:0003735">
    <property type="term" value="F:structural constituent of ribosome"/>
    <property type="evidence" value="ECO:0007669"/>
    <property type="project" value="InterPro"/>
</dbReference>
<dbReference type="GO" id="GO:0005840">
    <property type="term" value="C:ribosome"/>
    <property type="evidence" value="ECO:0007669"/>
    <property type="project" value="UniProtKB-KW"/>
</dbReference>
<dbReference type="NCBIfam" id="NF003698">
    <property type="entry name" value="PRK05309.1"/>
    <property type="match status" value="1"/>
</dbReference>
<dbReference type="GO" id="GO:0006412">
    <property type="term" value="P:translation"/>
    <property type="evidence" value="ECO:0007669"/>
    <property type="project" value="UniProtKB-UniRule"/>
</dbReference>
<dbReference type="GO" id="GO:0019843">
    <property type="term" value="F:rRNA binding"/>
    <property type="evidence" value="ECO:0007669"/>
    <property type="project" value="UniProtKB-UniRule"/>
</dbReference>
<evidence type="ECO:0000256" key="2">
    <source>
        <dbReference type="ARBA" id="ARBA00022980"/>
    </source>
</evidence>
<accession>K1XIH8</accession>
<gene>
    <name evidence="4 5" type="primary">rpsK</name>
    <name evidence="5" type="ORF">ACD_78C00149G0005</name>
</gene>
<keyword evidence="2 4" id="KW-0689">Ribosomal protein</keyword>